<organism evidence="1 2">
    <name type="scientific">Pseudomonas asplenii</name>
    <dbReference type="NCBI Taxonomy" id="53407"/>
    <lineage>
        <taxon>Bacteria</taxon>
        <taxon>Pseudomonadati</taxon>
        <taxon>Pseudomonadota</taxon>
        <taxon>Gammaproteobacteria</taxon>
        <taxon>Pseudomonadales</taxon>
        <taxon>Pseudomonadaceae</taxon>
        <taxon>Pseudomonas</taxon>
    </lineage>
</organism>
<gene>
    <name evidence="1" type="ORF">PF66_00862</name>
</gene>
<dbReference type="STRING" id="50340.PF66_00862"/>
<dbReference type="OrthoDB" id="7860735at2"/>
<comment type="caution">
    <text evidence="1">The sequence shown here is derived from an EMBL/GenBank/DDBJ whole genome shotgun (WGS) entry which is preliminary data.</text>
</comment>
<sequence>MSSEDQAGAQQQPAQDPAATASALLGELNEQLLKQAAAGIGNEALNRQIVEAVNLINAQLTAQVPALSALGPELLTRQASGLVAQSAASYFDGVTKLALASQGVLLRQMTESILKDDLDAANESALGALNTHLLVSGAAAVAAATGVLDAEAVTGAIERIDQSIARFSAHLCERTSSE</sequence>
<dbReference type="RefSeq" id="WP_054061972.1">
    <property type="nucleotide sequence ID" value="NZ_JSYZ01000003.1"/>
</dbReference>
<evidence type="ECO:0000313" key="1">
    <source>
        <dbReference type="EMBL" id="KPA92190.1"/>
    </source>
</evidence>
<keyword evidence="2" id="KW-1185">Reference proteome</keyword>
<evidence type="ECO:0000313" key="2">
    <source>
        <dbReference type="Proteomes" id="UP000037931"/>
    </source>
</evidence>
<dbReference type="PATRIC" id="fig|50340.43.peg.3750"/>
<dbReference type="AlphaFoldDB" id="A0A0M9GIP3"/>
<proteinExistence type="predicted"/>
<dbReference type="EMBL" id="JSYZ01000003">
    <property type="protein sequence ID" value="KPA92190.1"/>
    <property type="molecule type" value="Genomic_DNA"/>
</dbReference>
<dbReference type="Proteomes" id="UP000037931">
    <property type="component" value="Unassembled WGS sequence"/>
</dbReference>
<name>A0A0M9GIP3_9PSED</name>
<protein>
    <submittedName>
        <fullName evidence="1">Uncharacterized protein</fullName>
    </submittedName>
</protein>
<accession>A0A0M9GIP3</accession>
<reference evidence="1 2" key="1">
    <citation type="journal article" date="2015" name="PLoS ONE">
        <title>Rice-Infecting Pseudomonas Genomes Are Highly Accessorized and Harbor Multiple Putative Virulence Mechanisms to Cause Sheath Brown Rot.</title>
        <authorList>
            <person name="Quibod I.L."/>
            <person name="Grande G."/>
            <person name="Oreiro E.G."/>
            <person name="Borja F.N."/>
            <person name="Dossa G.S."/>
            <person name="Mauleon R."/>
            <person name="Cruz C.V."/>
            <person name="Oliva R."/>
        </authorList>
    </citation>
    <scope>NUCLEOTIDE SEQUENCE [LARGE SCALE GENOMIC DNA]</scope>
    <source>
        <strain evidence="1 2">IRRI 6609</strain>
    </source>
</reference>